<reference evidence="2" key="1">
    <citation type="submission" date="2019-02" db="EMBL/GenBank/DDBJ databases">
        <authorList>
            <person name="Li S.-H."/>
        </authorList>
    </citation>
    <scope>NUCLEOTIDE SEQUENCE</scope>
    <source>
        <strain evidence="2">IMCC11814</strain>
    </source>
</reference>
<dbReference type="RefSeq" id="WP_279249534.1">
    <property type="nucleotide sequence ID" value="NZ_SHNO01000001.1"/>
</dbReference>
<dbReference type="SUPFAM" id="SSF158682">
    <property type="entry name" value="TerB-like"/>
    <property type="match status" value="1"/>
</dbReference>
<gene>
    <name evidence="2" type="ORF">EYC82_10725</name>
</gene>
<organism evidence="2 3">
    <name type="scientific">Candidatus Marimicrobium litorale</name>
    <dbReference type="NCBI Taxonomy" id="2518991"/>
    <lineage>
        <taxon>Bacteria</taxon>
        <taxon>Pseudomonadati</taxon>
        <taxon>Pseudomonadota</taxon>
        <taxon>Gammaproteobacteria</taxon>
        <taxon>Cellvibrionales</taxon>
        <taxon>Halieaceae</taxon>
        <taxon>Marimicrobium</taxon>
    </lineage>
</organism>
<protein>
    <recommendedName>
        <fullName evidence="1">Co-chaperone DjlA N-terminal domain-containing protein</fullName>
    </recommendedName>
</protein>
<comment type="caution">
    <text evidence="2">The sequence shown here is derived from an EMBL/GenBank/DDBJ whole genome shotgun (WGS) entry which is preliminary data.</text>
</comment>
<proteinExistence type="predicted"/>
<dbReference type="Proteomes" id="UP001143304">
    <property type="component" value="Unassembled WGS sequence"/>
</dbReference>
<name>A0ABT3T6C8_9GAMM</name>
<keyword evidence="3" id="KW-1185">Reference proteome</keyword>
<evidence type="ECO:0000259" key="1">
    <source>
        <dbReference type="Pfam" id="PF05099"/>
    </source>
</evidence>
<evidence type="ECO:0000313" key="3">
    <source>
        <dbReference type="Proteomes" id="UP001143304"/>
    </source>
</evidence>
<dbReference type="EMBL" id="SHNO01000001">
    <property type="protein sequence ID" value="MCX2977826.1"/>
    <property type="molecule type" value="Genomic_DNA"/>
</dbReference>
<dbReference type="Gene3D" id="1.10.3680.10">
    <property type="entry name" value="TerB-like"/>
    <property type="match status" value="1"/>
</dbReference>
<evidence type="ECO:0000313" key="2">
    <source>
        <dbReference type="EMBL" id="MCX2977826.1"/>
    </source>
</evidence>
<dbReference type="InterPro" id="IPR029024">
    <property type="entry name" value="TerB-like"/>
</dbReference>
<accession>A0ABT3T6C8</accession>
<dbReference type="InterPro" id="IPR007791">
    <property type="entry name" value="DjlA_N"/>
</dbReference>
<dbReference type="Pfam" id="PF05099">
    <property type="entry name" value="TerB"/>
    <property type="match status" value="1"/>
</dbReference>
<sequence length="144" mass="16044">MALGDLIQVKKIFGVGTEVKADAEVYREFMLMVLARATDVDAYTHPAEVEVVQRVLEEHLGERVKSSDVRIAAHSKLYETAPLGRYISRVGLRFSKYERCRLVSALIEVLKADGHVATAEVEYFNMVVSALELDFAEAAGLTRN</sequence>
<feature type="domain" description="Co-chaperone DjlA N-terminal" evidence="1">
    <location>
        <begin position="31"/>
        <end position="138"/>
    </location>
</feature>